<keyword evidence="3" id="KW-1185">Reference proteome</keyword>
<dbReference type="EMBL" id="JAYMYR010000002">
    <property type="protein sequence ID" value="KAK7377993.1"/>
    <property type="molecule type" value="Genomic_DNA"/>
</dbReference>
<name>A0AAN9NYM7_PHACN</name>
<sequence>MPRQIKNLVQQAPFKVRRSAYDNPQPPTQAGIQVEGNSPNSIHCKKKPTQISSSIHFRGKKRIDYKMTS</sequence>
<dbReference type="AlphaFoldDB" id="A0AAN9NYM7"/>
<evidence type="ECO:0000256" key="1">
    <source>
        <dbReference type="SAM" id="MobiDB-lite"/>
    </source>
</evidence>
<reference evidence="2 3" key="1">
    <citation type="submission" date="2024-01" db="EMBL/GenBank/DDBJ databases">
        <title>The genomes of 5 underutilized Papilionoideae crops provide insights into root nodulation and disease resistanc.</title>
        <authorList>
            <person name="Jiang F."/>
        </authorList>
    </citation>
    <scope>NUCLEOTIDE SEQUENCE [LARGE SCALE GENOMIC DNA]</scope>
    <source>
        <strain evidence="2">JINMINGXINNONG_FW02</strain>
        <tissue evidence="2">Leaves</tissue>
    </source>
</reference>
<comment type="caution">
    <text evidence="2">The sequence shown here is derived from an EMBL/GenBank/DDBJ whole genome shotgun (WGS) entry which is preliminary data.</text>
</comment>
<evidence type="ECO:0000313" key="3">
    <source>
        <dbReference type="Proteomes" id="UP001374584"/>
    </source>
</evidence>
<feature type="region of interest" description="Disordered" evidence="1">
    <location>
        <begin position="19"/>
        <end position="46"/>
    </location>
</feature>
<accession>A0AAN9NYM7</accession>
<proteinExistence type="predicted"/>
<feature type="compositionally biased region" description="Polar residues" evidence="1">
    <location>
        <begin position="28"/>
        <end position="41"/>
    </location>
</feature>
<organism evidence="2 3">
    <name type="scientific">Phaseolus coccineus</name>
    <name type="common">Scarlet runner bean</name>
    <name type="synonym">Phaseolus multiflorus</name>
    <dbReference type="NCBI Taxonomy" id="3886"/>
    <lineage>
        <taxon>Eukaryota</taxon>
        <taxon>Viridiplantae</taxon>
        <taxon>Streptophyta</taxon>
        <taxon>Embryophyta</taxon>
        <taxon>Tracheophyta</taxon>
        <taxon>Spermatophyta</taxon>
        <taxon>Magnoliopsida</taxon>
        <taxon>eudicotyledons</taxon>
        <taxon>Gunneridae</taxon>
        <taxon>Pentapetalae</taxon>
        <taxon>rosids</taxon>
        <taxon>fabids</taxon>
        <taxon>Fabales</taxon>
        <taxon>Fabaceae</taxon>
        <taxon>Papilionoideae</taxon>
        <taxon>50 kb inversion clade</taxon>
        <taxon>NPAAA clade</taxon>
        <taxon>indigoferoid/millettioid clade</taxon>
        <taxon>Phaseoleae</taxon>
        <taxon>Phaseolus</taxon>
    </lineage>
</organism>
<dbReference type="Proteomes" id="UP001374584">
    <property type="component" value="Unassembled WGS sequence"/>
</dbReference>
<protein>
    <submittedName>
        <fullName evidence="2">Uncharacterized protein</fullName>
    </submittedName>
</protein>
<evidence type="ECO:0000313" key="2">
    <source>
        <dbReference type="EMBL" id="KAK7377993.1"/>
    </source>
</evidence>
<gene>
    <name evidence="2" type="ORF">VNO80_03429</name>
</gene>